<evidence type="ECO:0000256" key="4">
    <source>
        <dbReference type="ARBA" id="ARBA00022490"/>
    </source>
</evidence>
<feature type="active site" evidence="9">
    <location>
        <position position="87"/>
    </location>
</feature>
<evidence type="ECO:0000313" key="12">
    <source>
        <dbReference type="EMBL" id="KXS08862.1"/>
    </source>
</evidence>
<keyword evidence="6" id="KW-0378">Hydrolase</keyword>
<dbReference type="Proteomes" id="UP000070544">
    <property type="component" value="Unassembled WGS sequence"/>
</dbReference>
<dbReference type="AlphaFoldDB" id="A0A138ZWI6"/>
<evidence type="ECO:0000256" key="5">
    <source>
        <dbReference type="ARBA" id="ARBA00022723"/>
    </source>
</evidence>
<dbReference type="PANTHER" id="PTHR45892">
    <property type="entry name" value="AMINOACYLASE-1"/>
    <property type="match status" value="1"/>
</dbReference>
<dbReference type="InterPro" id="IPR001261">
    <property type="entry name" value="ArgE/DapE_CS"/>
</dbReference>
<dbReference type="OrthoDB" id="3064516at2759"/>
<keyword evidence="13" id="KW-1185">Reference proteome</keyword>
<dbReference type="InterPro" id="IPR002933">
    <property type="entry name" value="Peptidase_M20"/>
</dbReference>
<evidence type="ECO:0000256" key="6">
    <source>
        <dbReference type="ARBA" id="ARBA00022801"/>
    </source>
</evidence>
<dbReference type="FunFam" id="3.40.630.10:FF:000019">
    <property type="entry name" value="Aminoacylase 1"/>
    <property type="match status" value="1"/>
</dbReference>
<evidence type="ECO:0000256" key="8">
    <source>
        <dbReference type="ARBA" id="ARBA00029656"/>
    </source>
</evidence>
<dbReference type="InterPro" id="IPR052083">
    <property type="entry name" value="Aminoacylase-1_M20A"/>
</dbReference>
<dbReference type="InterPro" id="IPR011650">
    <property type="entry name" value="Peptidase_M20_dimer"/>
</dbReference>
<dbReference type="Gene3D" id="3.30.70.360">
    <property type="match status" value="1"/>
</dbReference>
<dbReference type="FunFam" id="3.30.70.360:FF:000005">
    <property type="entry name" value="Putative Aminoacylase-1"/>
    <property type="match status" value="1"/>
</dbReference>
<feature type="binding site" evidence="10">
    <location>
        <position position="85"/>
    </location>
    <ligand>
        <name>Zn(2+)</name>
        <dbReference type="ChEBI" id="CHEBI:29105"/>
        <label>1</label>
    </ligand>
</feature>
<feature type="active site" description="Proton acceptor" evidence="9">
    <location>
        <position position="152"/>
    </location>
</feature>
<keyword evidence="4" id="KW-0963">Cytoplasm</keyword>
<gene>
    <name evidence="12" type="ORF">M427DRAFT_65076</name>
</gene>
<dbReference type="EC" id="3.5.1.14" evidence="3"/>
<dbReference type="InterPro" id="IPR036264">
    <property type="entry name" value="Bact_exopeptidase_dim_dom"/>
</dbReference>
<sequence>MPSSDLNGTSPAAEPIAVTRYREYLRIKTVHPEPDYEGAVQFLRKYADEVQLPIDVIPITPKKSMVIMKWEGSDSSKPALGLTSHMDVVPVFPALWSHDPFAATKLPNGDIVARGAQDMKPLGVQYVEAIRRLKTAGWSPKRNVWVIFTTDEEIGSLDGMAKFVQTEKFREMNLGCVLDEGIPNPNEGYNVYYGERAPWWLIVTATGPVGHASQFIPDSAGVKLNHVISKLLEFRKSEEKRMKTNKLGLGEVVSLNWTIAGGGVQFNVVPASMTAKFDIRVPPTVSNEELVGRIRTWCKEAGDGVSFAFDGITGPRENGLSKMEGEWWEGIERVAKRRNMPLYPSIFPAATDSRFLRSSGVPSFGLSPIQKTPNLLHDHNEYLNEATFLEGVEWYVDVMKELAGSS</sequence>
<proteinExistence type="inferred from homology"/>
<accession>A0A138ZWI6</accession>
<comment type="subcellular location">
    <subcellularLocation>
        <location evidence="1">Cytoplasm</location>
    </subcellularLocation>
</comment>
<comment type="cofactor">
    <cofactor evidence="10">
        <name>Zn(2+)</name>
        <dbReference type="ChEBI" id="CHEBI:29105"/>
    </cofactor>
    <text evidence="10">Binds 2 Zn(2+) ions per subunit.</text>
</comment>
<feature type="binding site" evidence="10">
    <location>
        <position position="153"/>
    </location>
    <ligand>
        <name>Zn(2+)</name>
        <dbReference type="ChEBI" id="CHEBI:29105"/>
        <label>2</label>
    </ligand>
</feature>
<protein>
    <recommendedName>
        <fullName evidence="3">N-acyl-aliphatic-L-amino acid amidohydrolase</fullName>
        <ecNumber evidence="3">3.5.1.14</ecNumber>
    </recommendedName>
    <alternativeName>
        <fullName evidence="8">N-acyl-L-amino-acid amidohydrolase</fullName>
    </alternativeName>
</protein>
<dbReference type="SUPFAM" id="SSF55031">
    <property type="entry name" value="Bacterial exopeptidase dimerisation domain"/>
    <property type="match status" value="1"/>
</dbReference>
<dbReference type="STRING" id="1344416.A0A138ZWI6"/>
<dbReference type="NCBIfam" id="TIGR01880">
    <property type="entry name" value="Ac-peptdase-euk"/>
    <property type="match status" value="1"/>
</dbReference>
<dbReference type="PROSITE" id="PS00758">
    <property type="entry name" value="ARGE_DAPE_CPG2_1"/>
    <property type="match status" value="1"/>
</dbReference>
<dbReference type="SUPFAM" id="SSF53187">
    <property type="entry name" value="Zn-dependent exopeptidases"/>
    <property type="match status" value="1"/>
</dbReference>
<keyword evidence="7 10" id="KW-0862">Zinc</keyword>
<dbReference type="PANTHER" id="PTHR45892:SF1">
    <property type="entry name" value="AMINOACYLASE-1"/>
    <property type="match status" value="1"/>
</dbReference>
<reference evidence="12 13" key="1">
    <citation type="journal article" date="2015" name="Genome Biol. Evol.">
        <title>Phylogenomic analyses indicate that early fungi evolved digesting cell walls of algal ancestors of land plants.</title>
        <authorList>
            <person name="Chang Y."/>
            <person name="Wang S."/>
            <person name="Sekimoto S."/>
            <person name="Aerts A.L."/>
            <person name="Choi C."/>
            <person name="Clum A."/>
            <person name="LaButti K.M."/>
            <person name="Lindquist E.A."/>
            <person name="Yee Ngan C."/>
            <person name="Ohm R.A."/>
            <person name="Salamov A.A."/>
            <person name="Grigoriev I.V."/>
            <person name="Spatafora J.W."/>
            <person name="Berbee M.L."/>
        </authorList>
    </citation>
    <scope>NUCLEOTIDE SEQUENCE [LARGE SCALE GENOMIC DNA]</scope>
    <source>
        <strain evidence="12 13">JEL478</strain>
    </source>
</reference>
<evidence type="ECO:0000256" key="9">
    <source>
        <dbReference type="PIRSR" id="PIRSR036696-1"/>
    </source>
</evidence>
<dbReference type="OMA" id="MDCVETI"/>
<evidence type="ECO:0000256" key="2">
    <source>
        <dbReference type="ARBA" id="ARBA00006247"/>
    </source>
</evidence>
<evidence type="ECO:0000256" key="10">
    <source>
        <dbReference type="PIRSR" id="PIRSR036696-2"/>
    </source>
</evidence>
<dbReference type="InterPro" id="IPR010159">
    <property type="entry name" value="N-acyl_aa_amidohydrolase"/>
</dbReference>
<keyword evidence="5 10" id="KW-0479">Metal-binding</keyword>
<evidence type="ECO:0000256" key="3">
    <source>
        <dbReference type="ARBA" id="ARBA00011913"/>
    </source>
</evidence>
<dbReference type="GO" id="GO:0006520">
    <property type="term" value="P:amino acid metabolic process"/>
    <property type="evidence" value="ECO:0007669"/>
    <property type="project" value="InterPro"/>
</dbReference>
<dbReference type="Pfam" id="PF01546">
    <property type="entry name" value="Peptidase_M20"/>
    <property type="match status" value="1"/>
</dbReference>
<evidence type="ECO:0000313" key="13">
    <source>
        <dbReference type="Proteomes" id="UP000070544"/>
    </source>
</evidence>
<dbReference type="Gene3D" id="3.40.630.10">
    <property type="entry name" value="Zn peptidases"/>
    <property type="match status" value="1"/>
</dbReference>
<dbReference type="GO" id="GO:0046872">
    <property type="term" value="F:metal ion binding"/>
    <property type="evidence" value="ECO:0007669"/>
    <property type="project" value="UniProtKB-KW"/>
</dbReference>
<name>A0A138ZWI6_GONPJ</name>
<dbReference type="GO" id="GO:0004046">
    <property type="term" value="F:aminoacylase activity"/>
    <property type="evidence" value="ECO:0007669"/>
    <property type="project" value="UniProtKB-EC"/>
</dbReference>
<feature type="binding site" evidence="10">
    <location>
        <position position="377"/>
    </location>
    <ligand>
        <name>Zn(2+)</name>
        <dbReference type="ChEBI" id="CHEBI:29105"/>
        <label>2</label>
    </ligand>
</feature>
<dbReference type="Gene3D" id="1.10.150.900">
    <property type="match status" value="1"/>
</dbReference>
<feature type="binding site" evidence="10">
    <location>
        <position position="118"/>
    </location>
    <ligand>
        <name>Zn(2+)</name>
        <dbReference type="ChEBI" id="CHEBI:29105"/>
        <label>1</label>
    </ligand>
</feature>
<dbReference type="Pfam" id="PF07687">
    <property type="entry name" value="M20_dimer"/>
    <property type="match status" value="1"/>
</dbReference>
<feature type="binding site" evidence="10">
    <location>
        <position position="118"/>
    </location>
    <ligand>
        <name>Zn(2+)</name>
        <dbReference type="ChEBI" id="CHEBI:29105"/>
        <label>2</label>
    </ligand>
</feature>
<evidence type="ECO:0000256" key="7">
    <source>
        <dbReference type="ARBA" id="ARBA00022833"/>
    </source>
</evidence>
<feature type="domain" description="Peptidase M20 dimerisation" evidence="11">
    <location>
        <begin position="194"/>
        <end position="302"/>
    </location>
</feature>
<dbReference type="PIRSF" id="PIRSF036696">
    <property type="entry name" value="ACY-1"/>
    <property type="match status" value="1"/>
</dbReference>
<evidence type="ECO:0000259" key="11">
    <source>
        <dbReference type="Pfam" id="PF07687"/>
    </source>
</evidence>
<evidence type="ECO:0000256" key="1">
    <source>
        <dbReference type="ARBA" id="ARBA00004496"/>
    </source>
</evidence>
<comment type="similarity">
    <text evidence="2">Belongs to the peptidase M20A family.</text>
</comment>
<feature type="binding site" evidence="10">
    <location>
        <position position="180"/>
    </location>
    <ligand>
        <name>Zn(2+)</name>
        <dbReference type="ChEBI" id="CHEBI:29105"/>
        <label>1</label>
    </ligand>
</feature>
<organism evidence="12 13">
    <name type="scientific">Gonapodya prolifera (strain JEL478)</name>
    <name type="common">Monoblepharis prolifera</name>
    <dbReference type="NCBI Taxonomy" id="1344416"/>
    <lineage>
        <taxon>Eukaryota</taxon>
        <taxon>Fungi</taxon>
        <taxon>Fungi incertae sedis</taxon>
        <taxon>Chytridiomycota</taxon>
        <taxon>Chytridiomycota incertae sedis</taxon>
        <taxon>Monoblepharidomycetes</taxon>
        <taxon>Monoblepharidales</taxon>
        <taxon>Gonapodyaceae</taxon>
        <taxon>Gonapodya</taxon>
    </lineage>
</organism>
<dbReference type="EMBL" id="KQ965940">
    <property type="protein sequence ID" value="KXS08862.1"/>
    <property type="molecule type" value="Genomic_DNA"/>
</dbReference>
<dbReference type="GO" id="GO:0005737">
    <property type="term" value="C:cytoplasm"/>
    <property type="evidence" value="ECO:0007669"/>
    <property type="project" value="UniProtKB-SubCell"/>
</dbReference>